<dbReference type="InterPro" id="IPR038694">
    <property type="entry name" value="DUF427_sf"/>
</dbReference>
<dbReference type="OrthoDB" id="18996at2759"/>
<evidence type="ECO:0000313" key="3">
    <source>
        <dbReference type="Proteomes" id="UP000660729"/>
    </source>
</evidence>
<evidence type="ECO:0000313" key="2">
    <source>
        <dbReference type="EMBL" id="KAF7188320.1"/>
    </source>
</evidence>
<feature type="domain" description="DUF427" evidence="1">
    <location>
        <begin position="158"/>
        <end position="250"/>
    </location>
</feature>
<dbReference type="PANTHER" id="PTHR34310">
    <property type="entry name" value="DUF427 DOMAIN PROTEIN (AFU_ORTHOLOGUE AFUA_3G02220)"/>
    <property type="match status" value="1"/>
</dbReference>
<dbReference type="PANTHER" id="PTHR34310:SF9">
    <property type="entry name" value="BLR5716 PROTEIN"/>
    <property type="match status" value="1"/>
</dbReference>
<gene>
    <name evidence="2" type="ORF">HII31_10384</name>
</gene>
<proteinExistence type="predicted"/>
<name>A0A8H6VEF4_9PEZI</name>
<dbReference type="Proteomes" id="UP000660729">
    <property type="component" value="Unassembled WGS sequence"/>
</dbReference>
<keyword evidence="3" id="KW-1185">Reference proteome</keyword>
<organism evidence="2 3">
    <name type="scientific">Pseudocercospora fuligena</name>
    <dbReference type="NCBI Taxonomy" id="685502"/>
    <lineage>
        <taxon>Eukaryota</taxon>
        <taxon>Fungi</taxon>
        <taxon>Dikarya</taxon>
        <taxon>Ascomycota</taxon>
        <taxon>Pezizomycotina</taxon>
        <taxon>Dothideomycetes</taxon>
        <taxon>Dothideomycetidae</taxon>
        <taxon>Mycosphaerellales</taxon>
        <taxon>Mycosphaerellaceae</taxon>
        <taxon>Pseudocercospora</taxon>
    </lineage>
</organism>
<dbReference type="EMBL" id="JABCIY010000211">
    <property type="protein sequence ID" value="KAF7188320.1"/>
    <property type="molecule type" value="Genomic_DNA"/>
</dbReference>
<dbReference type="AlphaFoldDB" id="A0A8H6VEF4"/>
<feature type="domain" description="DUF427" evidence="1">
    <location>
        <begin position="26"/>
        <end position="120"/>
    </location>
</feature>
<dbReference type="InterPro" id="IPR007361">
    <property type="entry name" value="DUF427"/>
</dbReference>
<accession>A0A8H6VEF4</accession>
<sequence>MDDLKKVALKLVKNGPVRTLQTPRLVQALFNGRYIVKTTKSVFVWEHPFYPQLYIPASEIKAYFEARSEDLKITPGQEIKGEDDKVIATQWTLTVSNKSVDKVLAFSSDLSEPAKELSGLVKIDFASMDQWFEESTPIFVHPKDPFKRVDILQSTRHIRVSIGGQVVADTDSSMHLYETGLPCRYYLPLTRVDASVLRPSKTVTKCPYKGEAEYYSVEVGGKLYEDVVWYYNRPLLECAKVEGLVCFYNEKVEIELDGEKLEKPISPFANRKPGEKPNLD</sequence>
<evidence type="ECO:0000259" key="1">
    <source>
        <dbReference type="Pfam" id="PF04248"/>
    </source>
</evidence>
<dbReference type="Gene3D" id="2.170.150.40">
    <property type="entry name" value="Domain of unknown function (DUF427)"/>
    <property type="match status" value="2"/>
</dbReference>
<dbReference type="Pfam" id="PF04248">
    <property type="entry name" value="NTP_transf_9"/>
    <property type="match status" value="2"/>
</dbReference>
<protein>
    <recommendedName>
        <fullName evidence="1">DUF427 domain-containing protein</fullName>
    </recommendedName>
</protein>
<comment type="caution">
    <text evidence="2">The sequence shown here is derived from an EMBL/GenBank/DDBJ whole genome shotgun (WGS) entry which is preliminary data.</text>
</comment>
<reference evidence="2" key="1">
    <citation type="submission" date="2020-04" db="EMBL/GenBank/DDBJ databases">
        <title>Draft genome resource of the tomato pathogen Pseudocercospora fuligena.</title>
        <authorList>
            <person name="Zaccaron A."/>
        </authorList>
    </citation>
    <scope>NUCLEOTIDE SEQUENCE</scope>
    <source>
        <strain evidence="2">PF001</strain>
    </source>
</reference>